<gene>
    <name evidence="3" type="ORF">QF030_000366</name>
</gene>
<evidence type="ECO:0008006" key="5">
    <source>
        <dbReference type="Google" id="ProtNLM"/>
    </source>
</evidence>
<dbReference type="EMBL" id="JAUSWV010000001">
    <property type="protein sequence ID" value="MDQ0578188.1"/>
    <property type="molecule type" value="Genomic_DNA"/>
</dbReference>
<evidence type="ECO:0000313" key="3">
    <source>
        <dbReference type="EMBL" id="MDQ0578188.1"/>
    </source>
</evidence>
<feature type="compositionally biased region" description="Polar residues" evidence="1">
    <location>
        <begin position="35"/>
        <end position="55"/>
    </location>
</feature>
<dbReference type="RefSeq" id="WP_307160833.1">
    <property type="nucleotide sequence ID" value="NZ_JAUSWV010000001.1"/>
</dbReference>
<dbReference type="Pfam" id="PF03995">
    <property type="entry name" value="Inhibitor_I36"/>
    <property type="match status" value="1"/>
</dbReference>
<dbReference type="SUPFAM" id="SSF49695">
    <property type="entry name" value="gamma-Crystallin-like"/>
    <property type="match status" value="1"/>
</dbReference>
<evidence type="ECO:0000256" key="1">
    <source>
        <dbReference type="SAM" id="MobiDB-lite"/>
    </source>
</evidence>
<dbReference type="PROSITE" id="PS51257">
    <property type="entry name" value="PROKAR_LIPOPROTEIN"/>
    <property type="match status" value="1"/>
</dbReference>
<dbReference type="Gene3D" id="2.60.20.10">
    <property type="entry name" value="Crystallins"/>
    <property type="match status" value="1"/>
</dbReference>
<organism evidence="3 4">
    <name type="scientific">Streptomyces rishiriensis</name>
    <dbReference type="NCBI Taxonomy" id="68264"/>
    <lineage>
        <taxon>Bacteria</taxon>
        <taxon>Bacillati</taxon>
        <taxon>Actinomycetota</taxon>
        <taxon>Actinomycetes</taxon>
        <taxon>Kitasatosporales</taxon>
        <taxon>Streptomycetaceae</taxon>
        <taxon>Streptomyces</taxon>
    </lineage>
</organism>
<dbReference type="Proteomes" id="UP001230654">
    <property type="component" value="Unassembled WGS sequence"/>
</dbReference>
<dbReference type="InterPro" id="IPR011024">
    <property type="entry name" value="G_crystallin-like"/>
</dbReference>
<keyword evidence="2" id="KW-0732">Signal</keyword>
<feature type="chain" id="PRO_5045763024" description="Lipoprotein" evidence="2">
    <location>
        <begin position="23"/>
        <end position="164"/>
    </location>
</feature>
<protein>
    <recommendedName>
        <fullName evidence="5">Lipoprotein</fullName>
    </recommendedName>
</protein>
<sequence length="164" mass="17576">MTRIFKLISAVAVASVCLILSACGSREGSHDVKSSTRAATDSTGITTKDGSTTSGEPVDTIVICTDSTLFGECSVAPTIIEDLAAYKGGIFNDSISSVINSQTQFQICFYRDPNFRGPSFAVGPGVEVDDVNDFDPRLVAENFNDKVSSFRIFQNRSCIEQAQP</sequence>
<proteinExistence type="predicted"/>
<evidence type="ECO:0000256" key="2">
    <source>
        <dbReference type="SAM" id="SignalP"/>
    </source>
</evidence>
<accession>A0ABU0NH89</accession>
<name>A0ABU0NH89_STRRH</name>
<comment type="caution">
    <text evidence="3">The sequence shown here is derived from an EMBL/GenBank/DDBJ whole genome shotgun (WGS) entry which is preliminary data.</text>
</comment>
<feature type="region of interest" description="Disordered" evidence="1">
    <location>
        <begin position="26"/>
        <end position="55"/>
    </location>
</feature>
<feature type="signal peptide" evidence="2">
    <location>
        <begin position="1"/>
        <end position="22"/>
    </location>
</feature>
<evidence type="ECO:0000313" key="4">
    <source>
        <dbReference type="Proteomes" id="UP001230654"/>
    </source>
</evidence>
<reference evidence="3 4" key="1">
    <citation type="submission" date="2023-07" db="EMBL/GenBank/DDBJ databases">
        <title>Comparative genomics of wheat-associated soil bacteria to identify genetic determinants of phenazine resistance.</title>
        <authorList>
            <person name="Mouncey N."/>
        </authorList>
    </citation>
    <scope>NUCLEOTIDE SEQUENCE [LARGE SCALE GENOMIC DNA]</scope>
    <source>
        <strain evidence="3 4">B2I6</strain>
    </source>
</reference>
<keyword evidence="4" id="KW-1185">Reference proteome</keyword>